<evidence type="ECO:0000256" key="1">
    <source>
        <dbReference type="ARBA" id="ARBA00022857"/>
    </source>
</evidence>
<dbReference type="AlphaFoldDB" id="A0A1R4G217"/>
<evidence type="ECO:0000313" key="3">
    <source>
        <dbReference type="EMBL" id="SJM62290.1"/>
    </source>
</evidence>
<dbReference type="InterPro" id="IPR036291">
    <property type="entry name" value="NAD(P)-bd_dom_sf"/>
</dbReference>
<dbReference type="PANTHER" id="PTHR44154">
    <property type="entry name" value="QUINONE OXIDOREDUCTASE"/>
    <property type="match status" value="1"/>
</dbReference>
<feature type="domain" description="Enoyl reductase (ER)" evidence="2">
    <location>
        <begin position="20"/>
        <end position="329"/>
    </location>
</feature>
<dbReference type="Gene3D" id="3.90.180.10">
    <property type="entry name" value="Medium-chain alcohol dehydrogenases, catalytic domain"/>
    <property type="match status" value="1"/>
</dbReference>
<dbReference type="GO" id="GO:0016491">
    <property type="term" value="F:oxidoreductase activity"/>
    <property type="evidence" value="ECO:0007669"/>
    <property type="project" value="InterPro"/>
</dbReference>
<dbReference type="InterPro" id="IPR011032">
    <property type="entry name" value="GroES-like_sf"/>
</dbReference>
<keyword evidence="4" id="KW-1185">Reference proteome</keyword>
<dbReference type="CDD" id="cd08253">
    <property type="entry name" value="zeta_crystallin"/>
    <property type="match status" value="1"/>
</dbReference>
<dbReference type="Pfam" id="PF08240">
    <property type="entry name" value="ADH_N"/>
    <property type="match status" value="1"/>
</dbReference>
<reference evidence="3 4" key="1">
    <citation type="submission" date="2017-02" db="EMBL/GenBank/DDBJ databases">
        <authorList>
            <person name="Peterson S.W."/>
        </authorList>
    </citation>
    <scope>NUCLEOTIDE SEQUENCE [LARGE SCALE GENOMIC DNA]</scope>
    <source>
        <strain evidence="3 4">B Ar 00.02</strain>
    </source>
</reference>
<dbReference type="Pfam" id="PF00107">
    <property type="entry name" value="ADH_zinc_N"/>
    <property type="match status" value="1"/>
</dbReference>
<dbReference type="Proteomes" id="UP000195913">
    <property type="component" value="Unassembled WGS sequence"/>
</dbReference>
<evidence type="ECO:0000259" key="2">
    <source>
        <dbReference type="SMART" id="SM00829"/>
    </source>
</evidence>
<dbReference type="InterPro" id="IPR013149">
    <property type="entry name" value="ADH-like_C"/>
</dbReference>
<dbReference type="Gene3D" id="3.40.50.720">
    <property type="entry name" value="NAD(P)-binding Rossmann-like Domain"/>
    <property type="match status" value="1"/>
</dbReference>
<dbReference type="InterPro" id="IPR020843">
    <property type="entry name" value="ER"/>
</dbReference>
<dbReference type="SMART" id="SM00829">
    <property type="entry name" value="PKS_ER"/>
    <property type="match status" value="1"/>
</dbReference>
<accession>A0A1R4G217</accession>
<keyword evidence="1" id="KW-0521">NADP</keyword>
<dbReference type="SUPFAM" id="SSF50129">
    <property type="entry name" value="GroES-like"/>
    <property type="match status" value="1"/>
</dbReference>
<gene>
    <name evidence="3" type="ORF">FM101_07255</name>
</gene>
<dbReference type="InterPro" id="IPR013154">
    <property type="entry name" value="ADH-like_N"/>
</dbReference>
<name>A0A1R4G217_9MICC</name>
<proteinExistence type="predicted"/>
<evidence type="ECO:0000313" key="4">
    <source>
        <dbReference type="Proteomes" id="UP000195913"/>
    </source>
</evidence>
<dbReference type="PANTHER" id="PTHR44154:SF1">
    <property type="entry name" value="QUINONE OXIDOREDUCTASE"/>
    <property type="match status" value="1"/>
</dbReference>
<protein>
    <submittedName>
        <fullName evidence="3">Oxidoreductase</fullName>
    </submittedName>
</protein>
<dbReference type="InterPro" id="IPR051603">
    <property type="entry name" value="Zinc-ADH_QOR/CCCR"/>
</dbReference>
<dbReference type="RefSeq" id="WP_198962420.1">
    <property type="nucleotide sequence ID" value="NZ_FUHW01000026.1"/>
</dbReference>
<dbReference type="EMBL" id="FUHW01000026">
    <property type="protein sequence ID" value="SJM62290.1"/>
    <property type="molecule type" value="Genomic_DNA"/>
</dbReference>
<sequence length="333" mass="34123">MNTGSETVRAVGIDRLTDAAGIHQLRLPAPECGADQVVLAVEAVAVNHVDTFVRSGVYATELEFPVAVGRDAVGTIEAVGASVTGLQVGQRAWTNSLGFAGRPGATAERVAVDAEQAYLLPPDVDPVTAAAALHPCTTAVLAVQRQGNLQPGESIYIAGGAGQVGSAAIVLAVARGARVLASASADDAGYCRGLGAQTVLDYRDPDLVPRLLQAVPDGIDVHIDTAGHNDLAAAVKLAAPRGRIVLLAGPTTEAVLPVGQLYMRDASLRGFAISNATVGELADAAATVNMLLASGVWTPRQVSLGSFDDAGWAHARLESGQNRGTRIVLRPAP</sequence>
<dbReference type="SUPFAM" id="SSF51735">
    <property type="entry name" value="NAD(P)-binding Rossmann-fold domains"/>
    <property type="match status" value="1"/>
</dbReference>
<organism evidence="3 4">
    <name type="scientific">Arthrobacter rhombi</name>
    <dbReference type="NCBI Taxonomy" id="71253"/>
    <lineage>
        <taxon>Bacteria</taxon>
        <taxon>Bacillati</taxon>
        <taxon>Actinomycetota</taxon>
        <taxon>Actinomycetes</taxon>
        <taxon>Micrococcales</taxon>
        <taxon>Micrococcaceae</taxon>
        <taxon>Arthrobacter</taxon>
    </lineage>
</organism>